<evidence type="ECO:0000313" key="4">
    <source>
        <dbReference type="EMBL" id="MQM13789.1"/>
    </source>
</evidence>
<evidence type="ECO:0000256" key="1">
    <source>
        <dbReference type="ARBA" id="ARBA00009861"/>
    </source>
</evidence>
<gene>
    <name evidence="4" type="ORF">Taro_046715</name>
</gene>
<dbReference type="GO" id="GO:0016747">
    <property type="term" value="F:acyltransferase activity, transferring groups other than amino-acyl groups"/>
    <property type="evidence" value="ECO:0007669"/>
    <property type="project" value="TreeGrafter"/>
</dbReference>
<dbReference type="EMBL" id="NMUH01005826">
    <property type="protein sequence ID" value="MQM13789.1"/>
    <property type="molecule type" value="Genomic_DNA"/>
</dbReference>
<reference evidence="4" key="1">
    <citation type="submission" date="2017-07" db="EMBL/GenBank/DDBJ databases">
        <title>Taro Niue Genome Assembly and Annotation.</title>
        <authorList>
            <person name="Atibalentja N."/>
            <person name="Keating K."/>
            <person name="Fields C.J."/>
        </authorList>
    </citation>
    <scope>NUCLEOTIDE SEQUENCE</scope>
    <source>
        <strain evidence="4">Niue_2</strain>
        <tissue evidence="4">Leaf</tissue>
    </source>
</reference>
<dbReference type="PANTHER" id="PTHR31642">
    <property type="entry name" value="TRICHOTHECENE 3-O-ACETYLTRANSFERASE"/>
    <property type="match status" value="1"/>
</dbReference>
<evidence type="ECO:0000313" key="5">
    <source>
        <dbReference type="Proteomes" id="UP000652761"/>
    </source>
</evidence>
<dbReference type="Proteomes" id="UP000652761">
    <property type="component" value="Unassembled WGS sequence"/>
</dbReference>
<evidence type="ECO:0000256" key="2">
    <source>
        <dbReference type="ARBA" id="ARBA00022679"/>
    </source>
</evidence>
<dbReference type="OrthoDB" id="671439at2759"/>
<accession>A0A843WUF9</accession>
<dbReference type="InterPro" id="IPR023213">
    <property type="entry name" value="CAT-like_dom_sf"/>
</dbReference>
<dbReference type="Gene3D" id="3.30.559.10">
    <property type="entry name" value="Chloramphenicol acetyltransferase-like domain"/>
    <property type="match status" value="2"/>
</dbReference>
<organism evidence="4 5">
    <name type="scientific">Colocasia esculenta</name>
    <name type="common">Wild taro</name>
    <name type="synonym">Arum esculentum</name>
    <dbReference type="NCBI Taxonomy" id="4460"/>
    <lineage>
        <taxon>Eukaryota</taxon>
        <taxon>Viridiplantae</taxon>
        <taxon>Streptophyta</taxon>
        <taxon>Embryophyta</taxon>
        <taxon>Tracheophyta</taxon>
        <taxon>Spermatophyta</taxon>
        <taxon>Magnoliopsida</taxon>
        <taxon>Liliopsida</taxon>
        <taxon>Araceae</taxon>
        <taxon>Aroideae</taxon>
        <taxon>Colocasieae</taxon>
        <taxon>Colocasia</taxon>
    </lineage>
</organism>
<keyword evidence="2" id="KW-0808">Transferase</keyword>
<sequence>MSLQEENEFQHNMTNFYRISTVPSGSPDEMEKRRELSVKKSEPVLVHPADAAGGDAAGRGSYYYYLSNLDQNVAVVVKSVHLYRAREGAGGTGDAAGAVLKDALAKVLAYFHPYTGSLAVSPEGKLIVSCCTAGAGGRTGVPFVEAVADCDMDDLGDVSMAGPAVLGRLVHADTEAKNLLEIPLLAIQVTSFKCGGFVLGMSMNHCMADGMSVLAFLRAWAETARGLPLSTPPFLDRSLLRPRQPPRVEFAHPEFADIEDISGTADLYGREAMSYRSFTFDAPTLALLKRSAREDDPAGAAAGFSTFAVLVALVWRARSQALRMAPAQKLKLLFAVDVRGRLDPPLPPGYFGNGMAFACCMCEAGELAARSLSSAAGMVRDAALGLTDGYIRSAIDYFEVTRARPSLAGTLVVTTWTRLGFDMVDFGWGEAAQMGSAELPQKEVVLLLPNRGEGGGTVLVLGLPVSAMETFQELVKAQCYAETKV</sequence>
<comment type="similarity">
    <text evidence="1">Belongs to the plant acyltransferase family.</text>
</comment>
<dbReference type="Pfam" id="PF02458">
    <property type="entry name" value="Transferase"/>
    <property type="match status" value="1"/>
</dbReference>
<proteinExistence type="inferred from homology"/>
<name>A0A843WUF9_COLES</name>
<dbReference type="PANTHER" id="PTHR31642:SF318">
    <property type="entry name" value="OMEGA-HYDROXYPALMITATE O-FERULOYL TRANSFERASE"/>
    <property type="match status" value="1"/>
</dbReference>
<dbReference type="InterPro" id="IPR050317">
    <property type="entry name" value="Plant_Fungal_Acyltransferase"/>
</dbReference>
<comment type="caution">
    <text evidence="4">The sequence shown here is derived from an EMBL/GenBank/DDBJ whole genome shotgun (WGS) entry which is preliminary data.</text>
</comment>
<dbReference type="AlphaFoldDB" id="A0A843WUF9"/>
<evidence type="ECO:0000256" key="3">
    <source>
        <dbReference type="ARBA" id="ARBA00023315"/>
    </source>
</evidence>
<protein>
    <submittedName>
        <fullName evidence="4">Uncharacterized protein</fullName>
    </submittedName>
</protein>
<keyword evidence="3" id="KW-0012">Acyltransferase</keyword>
<keyword evidence="5" id="KW-1185">Reference proteome</keyword>